<dbReference type="EC" id="2.7.11.1" evidence="8"/>
<sequence length="1049" mass="113404">MDAADVDTKVIRTSGSRDTTSASGSQAGSIGGLVGLIDRLGRYVLLDCLGRGGFGTVWTAYDPQLDRRVAIKVVHGRARPGDADEATRDELLSEAQLLAQLSHPNVVAIHDVGRLEDTLGSANAGLLGAEDEAEADRAAVVGVFIVMEHLAGPTVAEWIASEPRPAAKEVLRVFTEAGRGIAAAHARGLIHLDFKPRNLMFGADGRVRVLDFGLAEVGRGLGGGADSQASARVVGTPAYMAPEQHQGLGADGRADQYAFCVSLWEALHGSRPFEGKDSKSLFVAKYAGPPRFAPAPTRYPHVHAALVRGLAFDAERRFASMDELLAVLNDDPRVRRRRWVAGIGLVGGLLGAGVGLAQAGQDQADPCALPDDQFEGVWDERRRAEVEAAFEATGVAFAAETFEQVAVELDEELVHWAAVRREVCRATMIEGEVPVERMSEELLCLDRRLQSIAGLSETLLGADAELIARARDSILALDDPESCRIDAQEGRAVLGDERRLALLSVEEPLAQARVLGELGRYAAGLEAAEQARARAAALDDLAGLGRAQRERGHLLYELGRPDEAYDASMEALAGASRADDPELETLILTDLVSIDTARGEFDQALAIRELLETRVDPERAPAQAVRVHLCASALHERQQHWDQALAELDAASALIEARELGVVSLRGQVHVSYGNVLVGSGRDYARGGAEYRRAIELWTEAYGPHHPLIAKTRINLSSVRFRLHDVRGAIELLESALAELEGLYGADHPHVSACRQNLGALRSVTGEFREAIRHTRASLEVSAAKLGTEHPDYATTECNLALLLTWVGEHRQAWAHLVHAAAVYEQSFDREDTRRMAVHGQLARVAWWLGDEEGMRRHVAEAEYGLAEAEAVDLRRVGPLAALVRVSLHDGDLDAAYDHARELVESGETVFGSKSPELARCRALLAAALRELGRRDEAHAQLELGLQGVTREDGSVHPFAWMLRIELGRLALDEGEQQRAVEELEAALALAQGPEGAEVHAAIIELELARALAHDAPERSEALRERGTATLVSYGVRPDLVAEPDSRSP</sequence>
<dbReference type="InterPro" id="IPR000719">
    <property type="entry name" value="Prot_kinase_dom"/>
</dbReference>
<dbReference type="Proteomes" id="UP000237968">
    <property type="component" value="Unassembled WGS sequence"/>
</dbReference>
<keyword evidence="1 8" id="KW-0808">Transferase</keyword>
<dbReference type="PANTHER" id="PTHR43289">
    <property type="entry name" value="MITOGEN-ACTIVATED PROTEIN KINASE KINASE KINASE 20-RELATED"/>
    <property type="match status" value="1"/>
</dbReference>
<dbReference type="Gene3D" id="1.10.510.10">
    <property type="entry name" value="Transferase(Phosphotransferase) domain 1"/>
    <property type="match status" value="1"/>
</dbReference>
<dbReference type="CDD" id="cd14014">
    <property type="entry name" value="STKc_PknB_like"/>
    <property type="match status" value="1"/>
</dbReference>
<keyword evidence="9" id="KW-1185">Reference proteome</keyword>
<dbReference type="RefSeq" id="WP_106392481.1">
    <property type="nucleotide sequence ID" value="NZ_PVNK01000148.1"/>
</dbReference>
<evidence type="ECO:0000256" key="5">
    <source>
        <dbReference type="PROSITE-ProRule" id="PRU10141"/>
    </source>
</evidence>
<accession>A0A2S9XYE7</accession>
<dbReference type="GO" id="GO:0004674">
    <property type="term" value="F:protein serine/threonine kinase activity"/>
    <property type="evidence" value="ECO:0007669"/>
    <property type="project" value="UniProtKB-EC"/>
</dbReference>
<organism evidence="8 9">
    <name type="scientific">Enhygromyxa salina</name>
    <dbReference type="NCBI Taxonomy" id="215803"/>
    <lineage>
        <taxon>Bacteria</taxon>
        <taxon>Pseudomonadati</taxon>
        <taxon>Myxococcota</taxon>
        <taxon>Polyangia</taxon>
        <taxon>Nannocystales</taxon>
        <taxon>Nannocystaceae</taxon>
        <taxon>Enhygromyxa</taxon>
    </lineage>
</organism>
<name>A0A2S9XYE7_9BACT</name>
<dbReference type="GO" id="GO:0005524">
    <property type="term" value="F:ATP binding"/>
    <property type="evidence" value="ECO:0007669"/>
    <property type="project" value="UniProtKB-UniRule"/>
</dbReference>
<feature type="binding site" evidence="5">
    <location>
        <position position="72"/>
    </location>
    <ligand>
        <name>ATP</name>
        <dbReference type="ChEBI" id="CHEBI:30616"/>
    </ligand>
</feature>
<dbReference type="AlphaFoldDB" id="A0A2S9XYE7"/>
<evidence type="ECO:0000259" key="7">
    <source>
        <dbReference type="PROSITE" id="PS50011"/>
    </source>
</evidence>
<dbReference type="SUPFAM" id="SSF56112">
    <property type="entry name" value="Protein kinase-like (PK-like)"/>
    <property type="match status" value="1"/>
</dbReference>
<dbReference type="Pfam" id="PF13424">
    <property type="entry name" value="TPR_12"/>
    <property type="match status" value="1"/>
</dbReference>
<feature type="domain" description="Protein kinase" evidence="7">
    <location>
        <begin position="43"/>
        <end position="334"/>
    </location>
</feature>
<dbReference type="SUPFAM" id="SSF48452">
    <property type="entry name" value="TPR-like"/>
    <property type="match status" value="4"/>
</dbReference>
<keyword evidence="2 5" id="KW-0547">Nucleotide-binding</keyword>
<dbReference type="EMBL" id="PVNK01000148">
    <property type="protein sequence ID" value="PRP97882.1"/>
    <property type="molecule type" value="Genomic_DNA"/>
</dbReference>
<dbReference type="PROSITE" id="PS50011">
    <property type="entry name" value="PROTEIN_KINASE_DOM"/>
    <property type="match status" value="1"/>
</dbReference>
<proteinExistence type="predicted"/>
<gene>
    <name evidence="8" type="primary">prkC_24</name>
    <name evidence="8" type="ORF">ENSA5_31150</name>
</gene>
<feature type="region of interest" description="Disordered" evidence="6">
    <location>
        <begin position="1"/>
        <end position="26"/>
    </location>
</feature>
<dbReference type="InterPro" id="IPR011009">
    <property type="entry name" value="Kinase-like_dom_sf"/>
</dbReference>
<dbReference type="InterPro" id="IPR008271">
    <property type="entry name" value="Ser/Thr_kinase_AS"/>
</dbReference>
<protein>
    <submittedName>
        <fullName evidence="8">Serine/threonine-protein kinase PrkC</fullName>
        <ecNumber evidence="8">2.7.11.1</ecNumber>
    </submittedName>
</protein>
<dbReference type="Gene3D" id="3.30.200.20">
    <property type="entry name" value="Phosphorylase Kinase, domain 1"/>
    <property type="match status" value="1"/>
</dbReference>
<dbReference type="InterPro" id="IPR017441">
    <property type="entry name" value="Protein_kinase_ATP_BS"/>
</dbReference>
<dbReference type="OrthoDB" id="5456007at2"/>
<evidence type="ECO:0000256" key="2">
    <source>
        <dbReference type="ARBA" id="ARBA00022741"/>
    </source>
</evidence>
<evidence type="ECO:0000313" key="8">
    <source>
        <dbReference type="EMBL" id="PRP97882.1"/>
    </source>
</evidence>
<feature type="compositionally biased region" description="Basic and acidic residues" evidence="6">
    <location>
        <begin position="1"/>
        <end position="10"/>
    </location>
</feature>
<keyword evidence="3 8" id="KW-0418">Kinase</keyword>
<keyword evidence="4 5" id="KW-0067">ATP-binding</keyword>
<dbReference type="PROSITE" id="PS00108">
    <property type="entry name" value="PROTEIN_KINASE_ST"/>
    <property type="match status" value="1"/>
</dbReference>
<dbReference type="PANTHER" id="PTHR43289:SF6">
    <property type="entry name" value="SERINE_THREONINE-PROTEIN KINASE NEKL-3"/>
    <property type="match status" value="1"/>
</dbReference>
<dbReference type="Pfam" id="PF00069">
    <property type="entry name" value="Pkinase"/>
    <property type="match status" value="1"/>
</dbReference>
<feature type="compositionally biased region" description="Polar residues" evidence="6">
    <location>
        <begin position="11"/>
        <end position="20"/>
    </location>
</feature>
<evidence type="ECO:0000256" key="3">
    <source>
        <dbReference type="ARBA" id="ARBA00022777"/>
    </source>
</evidence>
<reference evidence="8 9" key="1">
    <citation type="submission" date="2018-03" db="EMBL/GenBank/DDBJ databases">
        <title>Draft Genome Sequences of the Obligatory Marine Myxobacteria Enhygromyxa salina SWB005.</title>
        <authorList>
            <person name="Poehlein A."/>
            <person name="Moghaddam J.A."/>
            <person name="Harms H."/>
            <person name="Alanjari M."/>
            <person name="Koenig G.M."/>
            <person name="Daniel R."/>
            <person name="Schaeberle T.F."/>
        </authorList>
    </citation>
    <scope>NUCLEOTIDE SEQUENCE [LARGE SCALE GENOMIC DNA]</scope>
    <source>
        <strain evidence="8 9">SWB005</strain>
    </source>
</reference>
<comment type="caution">
    <text evidence="8">The sequence shown here is derived from an EMBL/GenBank/DDBJ whole genome shotgun (WGS) entry which is preliminary data.</text>
</comment>
<dbReference type="InterPro" id="IPR011990">
    <property type="entry name" value="TPR-like_helical_dom_sf"/>
</dbReference>
<dbReference type="Gene3D" id="1.25.40.10">
    <property type="entry name" value="Tetratricopeptide repeat domain"/>
    <property type="match status" value="3"/>
</dbReference>
<dbReference type="PROSITE" id="PS00107">
    <property type="entry name" value="PROTEIN_KINASE_ATP"/>
    <property type="match status" value="1"/>
</dbReference>
<evidence type="ECO:0000256" key="4">
    <source>
        <dbReference type="ARBA" id="ARBA00022840"/>
    </source>
</evidence>
<evidence type="ECO:0000313" key="9">
    <source>
        <dbReference type="Proteomes" id="UP000237968"/>
    </source>
</evidence>
<evidence type="ECO:0000256" key="6">
    <source>
        <dbReference type="SAM" id="MobiDB-lite"/>
    </source>
</evidence>
<evidence type="ECO:0000256" key="1">
    <source>
        <dbReference type="ARBA" id="ARBA00022679"/>
    </source>
</evidence>